<name>A0A4Y7KZC6_PAPSO</name>
<dbReference type="Gramene" id="RZC77319">
    <property type="protein sequence ID" value="RZC77319"/>
    <property type="gene ID" value="C5167_001521"/>
</dbReference>
<dbReference type="Proteomes" id="UP000316621">
    <property type="component" value="Chromosome 9"/>
</dbReference>
<feature type="domain" description="O-methyltransferase C-terminal" evidence="4">
    <location>
        <begin position="59"/>
        <end position="125"/>
    </location>
</feature>
<dbReference type="GO" id="GO:0008171">
    <property type="term" value="F:O-methyltransferase activity"/>
    <property type="evidence" value="ECO:0007669"/>
    <property type="project" value="InterPro"/>
</dbReference>
<dbReference type="InterPro" id="IPR001077">
    <property type="entry name" value="COMT_C"/>
</dbReference>
<evidence type="ECO:0000313" key="6">
    <source>
        <dbReference type="Proteomes" id="UP000316621"/>
    </source>
</evidence>
<dbReference type="EMBL" id="CM010723">
    <property type="protein sequence ID" value="RZC77319.1"/>
    <property type="molecule type" value="Genomic_DNA"/>
</dbReference>
<dbReference type="PANTHER" id="PTHR11746">
    <property type="entry name" value="O-METHYLTRANSFERASE"/>
    <property type="match status" value="1"/>
</dbReference>
<dbReference type="GO" id="GO:0032259">
    <property type="term" value="P:methylation"/>
    <property type="evidence" value="ECO:0007669"/>
    <property type="project" value="UniProtKB-KW"/>
</dbReference>
<dbReference type="PROSITE" id="PS51683">
    <property type="entry name" value="SAM_OMT_II"/>
    <property type="match status" value="1"/>
</dbReference>
<organism evidence="5 6">
    <name type="scientific">Papaver somniferum</name>
    <name type="common">Opium poppy</name>
    <dbReference type="NCBI Taxonomy" id="3469"/>
    <lineage>
        <taxon>Eukaryota</taxon>
        <taxon>Viridiplantae</taxon>
        <taxon>Streptophyta</taxon>
        <taxon>Embryophyta</taxon>
        <taxon>Tracheophyta</taxon>
        <taxon>Spermatophyta</taxon>
        <taxon>Magnoliopsida</taxon>
        <taxon>Ranunculales</taxon>
        <taxon>Papaveraceae</taxon>
        <taxon>Papaveroideae</taxon>
        <taxon>Papaver</taxon>
    </lineage>
</organism>
<dbReference type="OMA" id="ATDTILM"/>
<evidence type="ECO:0000256" key="1">
    <source>
        <dbReference type="ARBA" id="ARBA00022603"/>
    </source>
</evidence>
<keyword evidence="6" id="KW-1185">Reference proteome</keyword>
<sequence length="202" mass="22069">MSPMILLQLHPEFLKPWQYLGNCVKESGLAFEKAHGCDSIWDLALANPQVNKLFNDGIIRSLVDVGGGTGAMIAEIVEANPHIQGINFDLPHVLATAPEHPGVTHVTGDMFLDIPEADAVILKAISKTKNGKVNIVDCVLQPDGNDLFDKTGLAFDLLMMVDTGGKERTEAEWKILLNSTGFTRYNIIQISTFPSIIEAFPE</sequence>
<evidence type="ECO:0000259" key="4">
    <source>
        <dbReference type="Pfam" id="PF00891"/>
    </source>
</evidence>
<dbReference type="Gene3D" id="3.40.50.150">
    <property type="entry name" value="Vaccinia Virus protein VP39"/>
    <property type="match status" value="1"/>
</dbReference>
<dbReference type="SUPFAM" id="SSF53335">
    <property type="entry name" value="S-adenosyl-L-methionine-dependent methyltransferases"/>
    <property type="match status" value="1"/>
</dbReference>
<proteinExistence type="predicted"/>
<feature type="domain" description="O-methyltransferase C-terminal" evidence="4">
    <location>
        <begin position="129"/>
        <end position="182"/>
    </location>
</feature>
<reference evidence="5 6" key="1">
    <citation type="journal article" date="2018" name="Science">
        <title>The opium poppy genome and morphinan production.</title>
        <authorList>
            <person name="Guo L."/>
            <person name="Winzer T."/>
            <person name="Yang X."/>
            <person name="Li Y."/>
            <person name="Ning Z."/>
            <person name="He Z."/>
            <person name="Teodor R."/>
            <person name="Lu Y."/>
            <person name="Bowser T.A."/>
            <person name="Graham I.A."/>
            <person name="Ye K."/>
        </authorList>
    </citation>
    <scope>NUCLEOTIDE SEQUENCE [LARGE SCALE GENOMIC DNA]</scope>
    <source>
        <strain evidence="6">cv. HN1</strain>
        <tissue evidence="5">Leaves</tissue>
    </source>
</reference>
<dbReference type="InterPro" id="IPR016461">
    <property type="entry name" value="COMT-like"/>
</dbReference>
<keyword evidence="3" id="KW-0949">S-adenosyl-L-methionine</keyword>
<evidence type="ECO:0000256" key="2">
    <source>
        <dbReference type="ARBA" id="ARBA00022679"/>
    </source>
</evidence>
<protein>
    <recommendedName>
        <fullName evidence="4">O-methyltransferase C-terminal domain-containing protein</fullName>
    </recommendedName>
</protein>
<dbReference type="InterPro" id="IPR029063">
    <property type="entry name" value="SAM-dependent_MTases_sf"/>
</dbReference>
<keyword evidence="2" id="KW-0808">Transferase</keyword>
<dbReference type="AlphaFoldDB" id="A0A4Y7KZC6"/>
<accession>A0A4Y7KZC6</accession>
<evidence type="ECO:0000313" key="5">
    <source>
        <dbReference type="EMBL" id="RZC77319.1"/>
    </source>
</evidence>
<evidence type="ECO:0000256" key="3">
    <source>
        <dbReference type="ARBA" id="ARBA00022691"/>
    </source>
</evidence>
<gene>
    <name evidence="5" type="ORF">C5167_001521</name>
</gene>
<dbReference type="Pfam" id="PF00891">
    <property type="entry name" value="Methyltransf_2"/>
    <property type="match status" value="2"/>
</dbReference>
<keyword evidence="1" id="KW-0489">Methyltransferase</keyword>